<dbReference type="GO" id="GO:0015031">
    <property type="term" value="P:protein transport"/>
    <property type="evidence" value="ECO:0007669"/>
    <property type="project" value="UniProtKB-UniRule"/>
</dbReference>
<dbReference type="Gene3D" id="3.30.1150.10">
    <property type="match status" value="1"/>
</dbReference>
<accession>A0A1B7K3E3</accession>
<dbReference type="GO" id="GO:0030288">
    <property type="term" value="C:outer membrane-bounded periplasmic space"/>
    <property type="evidence" value="ECO:0007669"/>
    <property type="project" value="InterPro"/>
</dbReference>
<evidence type="ECO:0000256" key="7">
    <source>
        <dbReference type="ARBA" id="ARBA00022927"/>
    </source>
</evidence>
<dbReference type="OrthoDB" id="9115347at2"/>
<dbReference type="Proteomes" id="UP000078224">
    <property type="component" value="Unassembled WGS sequence"/>
</dbReference>
<name>A0A1B7K3E3_9GAMM</name>
<keyword evidence="4 10" id="KW-1003">Cell membrane</keyword>
<keyword evidence="8" id="KW-1133">Transmembrane helix</keyword>
<evidence type="ECO:0000256" key="9">
    <source>
        <dbReference type="ARBA" id="ARBA00023136"/>
    </source>
</evidence>
<dbReference type="GO" id="GO:0031992">
    <property type="term" value="F:energy transducer activity"/>
    <property type="evidence" value="ECO:0007669"/>
    <property type="project" value="InterPro"/>
</dbReference>
<dbReference type="InterPro" id="IPR006260">
    <property type="entry name" value="TonB/TolA_C"/>
</dbReference>
<reference evidence="13 14" key="1">
    <citation type="submission" date="2016-04" db="EMBL/GenBank/DDBJ databases">
        <title>ATOL: Assembling a taxonomically balanced genome-scale reconstruction of the evolutionary history of the Enterobacteriaceae.</title>
        <authorList>
            <person name="Plunkett G.III."/>
            <person name="Neeno-Eckwall E.C."/>
            <person name="Glasner J.D."/>
            <person name="Perna N.T."/>
        </authorList>
    </citation>
    <scope>NUCLEOTIDE SEQUENCE [LARGE SCALE GENOMIC DNA]</scope>
    <source>
        <strain evidence="13 14">ATCC 35613</strain>
    </source>
</reference>
<evidence type="ECO:0000256" key="6">
    <source>
        <dbReference type="ARBA" id="ARBA00022692"/>
    </source>
</evidence>
<organism evidence="13 14">
    <name type="scientific">Providencia heimbachae ATCC 35613</name>
    <dbReference type="NCBI Taxonomy" id="1354272"/>
    <lineage>
        <taxon>Bacteria</taxon>
        <taxon>Pseudomonadati</taxon>
        <taxon>Pseudomonadota</taxon>
        <taxon>Gammaproteobacteria</taxon>
        <taxon>Enterobacterales</taxon>
        <taxon>Morganellaceae</taxon>
        <taxon>Providencia</taxon>
    </lineage>
</organism>
<evidence type="ECO:0000313" key="14">
    <source>
        <dbReference type="Proteomes" id="UP000078224"/>
    </source>
</evidence>
<dbReference type="NCBIfam" id="TIGR01352">
    <property type="entry name" value="tonB_Cterm"/>
    <property type="match status" value="1"/>
</dbReference>
<dbReference type="InterPro" id="IPR051045">
    <property type="entry name" value="TonB-dependent_transducer"/>
</dbReference>
<dbReference type="GO" id="GO:0055085">
    <property type="term" value="P:transmembrane transport"/>
    <property type="evidence" value="ECO:0007669"/>
    <property type="project" value="InterPro"/>
</dbReference>
<keyword evidence="6" id="KW-0812">Transmembrane</keyword>
<dbReference type="InterPro" id="IPR003538">
    <property type="entry name" value="TonB"/>
</dbReference>
<dbReference type="AlphaFoldDB" id="A0A1B7K3E3"/>
<keyword evidence="7 10" id="KW-0653">Protein transport</keyword>
<dbReference type="Pfam" id="PF03544">
    <property type="entry name" value="TonB_C"/>
    <property type="match status" value="1"/>
</dbReference>
<dbReference type="SUPFAM" id="SSF74653">
    <property type="entry name" value="TolA/TonB C-terminal domain"/>
    <property type="match status" value="1"/>
</dbReference>
<sequence>MTHLRFVYAVIGSLLLHAGLLYYSHQISSVSAKITVPINSTVMTVSMDQFLLEKHIAKVEEVTVDTGGVINSSVEVEKAVIEVAKERSEIASEDRSPKTKANLEKPRKTPEIQPIKRVKSTIIAKKLNIDDTEQQFKAGENQTQSQATGLQGEQQTVMVGENINDIRLSYLAKVRNELDRHKKYPRRARTMHMEGSVIVHFQITPQGELINVSVVESEHSKIFGNAVLDAAKRYKSVGVKPENVNALNSIRIQFSLDK</sequence>
<keyword evidence="14" id="KW-1185">Reference proteome</keyword>
<evidence type="ECO:0000313" key="13">
    <source>
        <dbReference type="EMBL" id="OAT54672.1"/>
    </source>
</evidence>
<evidence type="ECO:0000256" key="11">
    <source>
        <dbReference type="SAM" id="MobiDB-lite"/>
    </source>
</evidence>
<dbReference type="PRINTS" id="PR01374">
    <property type="entry name" value="TONBPROTEIN"/>
</dbReference>
<dbReference type="PATRIC" id="fig|1354272.4.peg.380"/>
<keyword evidence="10" id="KW-0735">Signal-anchor</keyword>
<evidence type="ECO:0000256" key="3">
    <source>
        <dbReference type="ARBA" id="ARBA00022448"/>
    </source>
</evidence>
<comment type="subcellular location">
    <subcellularLocation>
        <location evidence="1 10">Cell inner membrane</location>
        <topology evidence="1 10">Single-pass membrane protein</topology>
        <orientation evidence="1 10">Periplasmic side</orientation>
    </subcellularLocation>
</comment>
<evidence type="ECO:0000256" key="8">
    <source>
        <dbReference type="ARBA" id="ARBA00022989"/>
    </source>
</evidence>
<evidence type="ECO:0000256" key="4">
    <source>
        <dbReference type="ARBA" id="ARBA00022475"/>
    </source>
</evidence>
<keyword evidence="9" id="KW-0472">Membrane</keyword>
<dbReference type="GO" id="GO:0098797">
    <property type="term" value="C:plasma membrane protein complex"/>
    <property type="evidence" value="ECO:0007669"/>
    <property type="project" value="TreeGrafter"/>
</dbReference>
<feature type="region of interest" description="Disordered" evidence="11">
    <location>
        <begin position="90"/>
        <end position="110"/>
    </location>
</feature>
<evidence type="ECO:0000256" key="1">
    <source>
        <dbReference type="ARBA" id="ARBA00004383"/>
    </source>
</evidence>
<dbReference type="GO" id="GO:0015891">
    <property type="term" value="P:siderophore transport"/>
    <property type="evidence" value="ECO:0007669"/>
    <property type="project" value="InterPro"/>
</dbReference>
<dbReference type="EMBL" id="LXEW01000009">
    <property type="protein sequence ID" value="OAT54672.1"/>
    <property type="molecule type" value="Genomic_DNA"/>
</dbReference>
<comment type="caution">
    <text evidence="13">The sequence shown here is derived from an EMBL/GenBank/DDBJ whole genome shotgun (WGS) entry which is preliminary data.</text>
</comment>
<evidence type="ECO:0000256" key="2">
    <source>
        <dbReference type="ARBA" id="ARBA00006555"/>
    </source>
</evidence>
<keyword evidence="3 10" id="KW-0813">Transport</keyword>
<dbReference type="InterPro" id="IPR037682">
    <property type="entry name" value="TonB_C"/>
</dbReference>
<keyword evidence="5 10" id="KW-0997">Cell inner membrane</keyword>
<comment type="similarity">
    <text evidence="2 10">Belongs to the TonB family.</text>
</comment>
<dbReference type="PROSITE" id="PS52015">
    <property type="entry name" value="TONB_CTD"/>
    <property type="match status" value="1"/>
</dbReference>
<dbReference type="RefSeq" id="WP_068443591.1">
    <property type="nucleotide sequence ID" value="NZ_LXEW01000009.1"/>
</dbReference>
<evidence type="ECO:0000256" key="5">
    <source>
        <dbReference type="ARBA" id="ARBA00022519"/>
    </source>
</evidence>
<evidence type="ECO:0000259" key="12">
    <source>
        <dbReference type="PROSITE" id="PS52015"/>
    </source>
</evidence>
<feature type="domain" description="TonB C-terminal" evidence="12">
    <location>
        <begin position="169"/>
        <end position="258"/>
    </location>
</feature>
<protein>
    <recommendedName>
        <fullName evidence="10">Protein TonB</fullName>
    </recommendedName>
</protein>
<gene>
    <name evidence="13" type="ORF">M998_0366</name>
</gene>
<dbReference type="PANTHER" id="PTHR33446">
    <property type="entry name" value="PROTEIN TONB-RELATED"/>
    <property type="match status" value="1"/>
</dbReference>
<evidence type="ECO:0000256" key="10">
    <source>
        <dbReference type="RuleBase" id="RU362123"/>
    </source>
</evidence>
<comment type="function">
    <text evidence="10">Interacts with outer membrane receptor proteins that carry out high-affinity binding and energy dependent uptake into the periplasmic space of specific substrates. It could act to transduce energy from the cytoplasmic membrane to specific energy-requiring processes in the outer membrane, resulting in the release into the periplasm of ligands bound by these outer membrane proteins.</text>
</comment>
<dbReference type="PANTHER" id="PTHR33446:SF2">
    <property type="entry name" value="PROTEIN TONB"/>
    <property type="match status" value="1"/>
</dbReference>
<proteinExistence type="inferred from homology"/>